<dbReference type="SMART" id="SM00327">
    <property type="entry name" value="VWA"/>
    <property type="match status" value="1"/>
</dbReference>
<keyword evidence="2" id="KW-0812">Transmembrane</keyword>
<accession>A0A5D0NM53</accession>
<dbReference type="STRING" id="1220554.GCA_001552135_05713"/>
<gene>
    <name evidence="4" type="ORF">FXF69_19375</name>
</gene>
<evidence type="ECO:0000256" key="1">
    <source>
        <dbReference type="SAM" id="MobiDB-lite"/>
    </source>
</evidence>
<feature type="compositionally biased region" description="Polar residues" evidence="1">
    <location>
        <begin position="344"/>
        <end position="358"/>
    </location>
</feature>
<keyword evidence="2" id="KW-1133">Transmembrane helix</keyword>
<feature type="region of interest" description="Disordered" evidence="1">
    <location>
        <begin position="336"/>
        <end position="363"/>
    </location>
</feature>
<organism evidence="4 5">
    <name type="scientific">Actinomadura chibensis</name>
    <dbReference type="NCBI Taxonomy" id="392828"/>
    <lineage>
        <taxon>Bacteria</taxon>
        <taxon>Bacillati</taxon>
        <taxon>Actinomycetota</taxon>
        <taxon>Actinomycetes</taxon>
        <taxon>Streptosporangiales</taxon>
        <taxon>Thermomonosporaceae</taxon>
        <taxon>Actinomadura</taxon>
    </lineage>
</organism>
<evidence type="ECO:0000256" key="2">
    <source>
        <dbReference type="SAM" id="Phobius"/>
    </source>
</evidence>
<feature type="transmembrane region" description="Helical" evidence="2">
    <location>
        <begin position="21"/>
        <end position="42"/>
    </location>
</feature>
<keyword evidence="2" id="KW-0472">Membrane</keyword>
<dbReference type="InterPro" id="IPR002035">
    <property type="entry name" value="VWF_A"/>
</dbReference>
<comment type="caution">
    <text evidence="4">The sequence shown here is derived from an EMBL/GenBank/DDBJ whole genome shotgun (WGS) entry which is preliminary data.</text>
</comment>
<dbReference type="SUPFAM" id="SSF53300">
    <property type="entry name" value="vWA-like"/>
    <property type="match status" value="1"/>
</dbReference>
<feature type="domain" description="VWFA" evidence="3">
    <location>
        <begin position="388"/>
        <end position="589"/>
    </location>
</feature>
<keyword evidence="5" id="KW-1185">Reference proteome</keyword>
<sequence length="596" mass="63738">MTSHPDQRGSGVLNRPGRSTWIGLLAGVVGLALVAGVGVAVMSKISSCSGDAATRLDVAAAPAVASAVRAAAERVNAAKHEVEGHCVQADVRAVDPAEMALVLSGTGTSPRAGKRPDVWIPDSSLWTSLIQAQRGPGSRVRPTGTSVARTPVVVAAPRQPAAASSRRFLRANLTWMGLLKVITDGGAGGTARDRPGSVRSTRVVMLDPTRSAVGMAALMIAAQSLARTPDPRSALANVMRNLRESIVPDVDSQFAEFAKPRRSREGRDVLVLAPEQAVWRYNRSNWVAPAVAYYPAEGTPFLDYPFTVTTDVPSSGRAARVLEREVGGAATRDQLTSMGFRGSTGRTPPSFGASTGVSTARPGALPPPRPAELGQFMQVWAQLTQRVRILAMFDISGSMAWKAPGSRLTRLQATVRVAQKGLVLLPDDSDVGAWVFSTDLGRGRDWREVLPVAPLGERTGSSTHRQLAFSTLAGLRAKRNGDTGLYDSLLAAYRMMKRIYKPELVTSVVLFTDGKNEDADGIGFKRLQARLKAEYDPYRPIQVIMIGFGEGVDTGAVAKIAELTHGNVNVAKTVQDMENIFFTQIYRSLCDVKSQC</sequence>
<dbReference type="EMBL" id="VSFG01000003">
    <property type="protein sequence ID" value="TYB45590.1"/>
    <property type="molecule type" value="Genomic_DNA"/>
</dbReference>
<evidence type="ECO:0000259" key="3">
    <source>
        <dbReference type="PROSITE" id="PS50234"/>
    </source>
</evidence>
<dbReference type="PROSITE" id="PS50234">
    <property type="entry name" value="VWFA"/>
    <property type="match status" value="1"/>
</dbReference>
<reference evidence="4 5" key="1">
    <citation type="submission" date="2019-08" db="EMBL/GenBank/DDBJ databases">
        <title>Actinomadura sp. nov. CYP1-5 isolated from mountain soil.</title>
        <authorList>
            <person name="Songsumanus A."/>
            <person name="Kuncharoen N."/>
            <person name="Kudo T."/>
            <person name="Yuki M."/>
            <person name="Igarashi Y."/>
            <person name="Tanasupawat S."/>
        </authorList>
    </citation>
    <scope>NUCLEOTIDE SEQUENCE [LARGE SCALE GENOMIC DNA]</scope>
    <source>
        <strain evidence="4 5">JCM 14158</strain>
    </source>
</reference>
<dbReference type="AlphaFoldDB" id="A0A5D0NM53"/>
<proteinExistence type="predicted"/>
<dbReference type="Gene3D" id="3.40.50.410">
    <property type="entry name" value="von Willebrand factor, type A domain"/>
    <property type="match status" value="1"/>
</dbReference>
<dbReference type="Proteomes" id="UP000323380">
    <property type="component" value="Unassembled WGS sequence"/>
</dbReference>
<name>A0A5D0NM53_9ACTN</name>
<evidence type="ECO:0000313" key="5">
    <source>
        <dbReference type="Proteomes" id="UP000323380"/>
    </source>
</evidence>
<dbReference type="Pfam" id="PF13531">
    <property type="entry name" value="SBP_bac_11"/>
    <property type="match status" value="1"/>
</dbReference>
<dbReference type="RefSeq" id="WP_067898062.1">
    <property type="nucleotide sequence ID" value="NZ_VSFG01000003.1"/>
</dbReference>
<evidence type="ECO:0000313" key="4">
    <source>
        <dbReference type="EMBL" id="TYB45590.1"/>
    </source>
</evidence>
<protein>
    <submittedName>
        <fullName evidence="4">VWA domain-containing protein</fullName>
    </submittedName>
</protein>
<dbReference type="InterPro" id="IPR036465">
    <property type="entry name" value="vWFA_dom_sf"/>
</dbReference>